<feature type="coiled-coil region" evidence="7">
    <location>
        <begin position="5"/>
        <end position="35"/>
    </location>
</feature>
<gene>
    <name evidence="6" type="primary">xseB</name>
    <name evidence="8" type="ORF">J2S01_001124</name>
</gene>
<evidence type="ECO:0000256" key="6">
    <source>
        <dbReference type="HAMAP-Rule" id="MF_00337"/>
    </source>
</evidence>
<dbReference type="Proteomes" id="UP001239167">
    <property type="component" value="Unassembled WGS sequence"/>
</dbReference>
<dbReference type="GO" id="GO:0008855">
    <property type="term" value="F:exodeoxyribonuclease VII activity"/>
    <property type="evidence" value="ECO:0007669"/>
    <property type="project" value="UniProtKB-EC"/>
</dbReference>
<dbReference type="PANTHER" id="PTHR34137:SF1">
    <property type="entry name" value="EXODEOXYRIBONUCLEASE 7 SMALL SUBUNIT"/>
    <property type="match status" value="1"/>
</dbReference>
<evidence type="ECO:0000313" key="9">
    <source>
        <dbReference type="Proteomes" id="UP001239167"/>
    </source>
</evidence>
<dbReference type="HAMAP" id="MF_00337">
    <property type="entry name" value="Exonuc_7_S"/>
    <property type="match status" value="1"/>
</dbReference>
<keyword evidence="9" id="KW-1185">Reference proteome</keyword>
<sequence length="82" mass="9241">MARKKKSFEEAVDRLEGLVNELEKGELALDDILKKYRESTDLIKFCRGELENADKEISGLWELSASGEQVPVNIDAGENDNE</sequence>
<dbReference type="EC" id="3.1.11.6" evidence="6"/>
<name>A0ABT9Y6F0_9FIRM</name>
<evidence type="ECO:0000256" key="2">
    <source>
        <dbReference type="ARBA" id="ARBA00022490"/>
    </source>
</evidence>
<evidence type="ECO:0000256" key="4">
    <source>
        <dbReference type="ARBA" id="ARBA00022801"/>
    </source>
</evidence>
<evidence type="ECO:0000313" key="8">
    <source>
        <dbReference type="EMBL" id="MDQ0203408.1"/>
    </source>
</evidence>
<evidence type="ECO:0000256" key="5">
    <source>
        <dbReference type="ARBA" id="ARBA00022839"/>
    </source>
</evidence>
<protein>
    <recommendedName>
        <fullName evidence="6">Exodeoxyribonuclease 7 small subunit</fullName>
        <ecNumber evidence="6">3.1.11.6</ecNumber>
    </recommendedName>
    <alternativeName>
        <fullName evidence="6">Exodeoxyribonuclease VII small subunit</fullName>
        <shortName evidence="6">Exonuclease VII small subunit</shortName>
    </alternativeName>
</protein>
<comment type="function">
    <text evidence="6">Bidirectionally degrades single-stranded DNA into large acid-insoluble oligonucleotides, which are then degraded further into small acid-soluble oligonucleotides.</text>
</comment>
<comment type="subcellular location">
    <subcellularLocation>
        <location evidence="6">Cytoplasm</location>
    </subcellularLocation>
</comment>
<evidence type="ECO:0000256" key="1">
    <source>
        <dbReference type="ARBA" id="ARBA00009998"/>
    </source>
</evidence>
<dbReference type="Pfam" id="PF02609">
    <property type="entry name" value="Exonuc_VII_S"/>
    <property type="match status" value="1"/>
</dbReference>
<keyword evidence="5 6" id="KW-0269">Exonuclease</keyword>
<accession>A0ABT9Y6F0</accession>
<dbReference type="RefSeq" id="WP_196604614.1">
    <property type="nucleotide sequence ID" value="NZ_CP116940.1"/>
</dbReference>
<dbReference type="PANTHER" id="PTHR34137">
    <property type="entry name" value="EXODEOXYRIBONUCLEASE 7 SMALL SUBUNIT"/>
    <property type="match status" value="1"/>
</dbReference>
<organism evidence="8 9">
    <name type="scientific">Pectinatus haikarae</name>
    <dbReference type="NCBI Taxonomy" id="349096"/>
    <lineage>
        <taxon>Bacteria</taxon>
        <taxon>Bacillati</taxon>
        <taxon>Bacillota</taxon>
        <taxon>Negativicutes</taxon>
        <taxon>Selenomonadales</taxon>
        <taxon>Selenomonadaceae</taxon>
        <taxon>Pectinatus</taxon>
    </lineage>
</organism>
<dbReference type="Gene3D" id="1.10.287.1040">
    <property type="entry name" value="Exonuclease VII, small subunit"/>
    <property type="match status" value="1"/>
</dbReference>
<dbReference type="InterPro" id="IPR003761">
    <property type="entry name" value="Exonuc_VII_S"/>
</dbReference>
<proteinExistence type="inferred from homology"/>
<keyword evidence="4 6" id="KW-0378">Hydrolase</keyword>
<dbReference type="InterPro" id="IPR037004">
    <property type="entry name" value="Exonuc_VII_ssu_sf"/>
</dbReference>
<dbReference type="EMBL" id="JAUSUE010000006">
    <property type="protein sequence ID" value="MDQ0203408.1"/>
    <property type="molecule type" value="Genomic_DNA"/>
</dbReference>
<keyword evidence="3 6" id="KW-0540">Nuclease</keyword>
<dbReference type="SUPFAM" id="SSF116842">
    <property type="entry name" value="XseB-like"/>
    <property type="match status" value="1"/>
</dbReference>
<evidence type="ECO:0000256" key="3">
    <source>
        <dbReference type="ARBA" id="ARBA00022722"/>
    </source>
</evidence>
<comment type="caution">
    <text evidence="8">The sequence shown here is derived from an EMBL/GenBank/DDBJ whole genome shotgun (WGS) entry which is preliminary data.</text>
</comment>
<comment type="similarity">
    <text evidence="1 6">Belongs to the XseB family.</text>
</comment>
<keyword evidence="2 6" id="KW-0963">Cytoplasm</keyword>
<dbReference type="NCBIfam" id="TIGR01280">
    <property type="entry name" value="xseB"/>
    <property type="match status" value="1"/>
</dbReference>
<comment type="subunit">
    <text evidence="6">Heterooligomer composed of large and small subunits.</text>
</comment>
<reference evidence="8 9" key="1">
    <citation type="submission" date="2023-07" db="EMBL/GenBank/DDBJ databases">
        <title>Genomic Encyclopedia of Type Strains, Phase IV (KMG-IV): sequencing the most valuable type-strain genomes for metagenomic binning, comparative biology and taxonomic classification.</title>
        <authorList>
            <person name="Goeker M."/>
        </authorList>
    </citation>
    <scope>NUCLEOTIDE SEQUENCE [LARGE SCALE GENOMIC DNA]</scope>
    <source>
        <strain evidence="8 9">DSM 16980</strain>
    </source>
</reference>
<evidence type="ECO:0000256" key="7">
    <source>
        <dbReference type="SAM" id="Coils"/>
    </source>
</evidence>
<keyword evidence="7" id="KW-0175">Coiled coil</keyword>
<comment type="catalytic activity">
    <reaction evidence="6">
        <text>Exonucleolytic cleavage in either 5'- to 3'- or 3'- to 5'-direction to yield nucleoside 5'-phosphates.</text>
        <dbReference type="EC" id="3.1.11.6"/>
    </reaction>
</comment>